<name>A0A5P2US18_9ACTN</name>
<evidence type="ECO:0000313" key="3">
    <source>
        <dbReference type="Proteomes" id="UP000326831"/>
    </source>
</evidence>
<gene>
    <name evidence="2" type="ORF">CP968_30935</name>
    <name evidence="1" type="ORF">GCM10010371_56370</name>
</gene>
<dbReference type="InterPro" id="IPR036291">
    <property type="entry name" value="NAD(P)-bd_dom_sf"/>
</dbReference>
<dbReference type="Gene3D" id="3.40.50.720">
    <property type="entry name" value="NAD(P)-binding Rossmann-like Domain"/>
    <property type="match status" value="1"/>
</dbReference>
<dbReference type="EMBL" id="BMVX01000027">
    <property type="protein sequence ID" value="GGZ89134.1"/>
    <property type="molecule type" value="Genomic_DNA"/>
</dbReference>
<proteinExistence type="predicted"/>
<reference evidence="2 3" key="2">
    <citation type="submission" date="2017-09" db="EMBL/GenBank/DDBJ databases">
        <authorList>
            <person name="Lee N."/>
            <person name="Cho B.-K."/>
        </authorList>
    </citation>
    <scope>NUCLEOTIDE SEQUENCE [LARGE SCALE GENOMIC DNA]</scope>
    <source>
        <strain evidence="2 3">ATCC 27467</strain>
    </source>
</reference>
<dbReference type="RefSeq" id="WP_150521105.1">
    <property type="nucleotide sequence ID" value="NZ_BMVX01000027.1"/>
</dbReference>
<reference evidence="1" key="3">
    <citation type="submission" date="2020-09" db="EMBL/GenBank/DDBJ databases">
        <authorList>
            <person name="Sun Q."/>
            <person name="Ohkuma M."/>
        </authorList>
    </citation>
    <scope>NUCLEOTIDE SEQUENCE</scope>
    <source>
        <strain evidence="1">JCM 4834</strain>
    </source>
</reference>
<protein>
    <submittedName>
        <fullName evidence="2">Potassium transporter TrkA</fullName>
    </submittedName>
</protein>
<dbReference type="AlphaFoldDB" id="A0A5P2US18"/>
<dbReference type="OrthoDB" id="9033521at2"/>
<dbReference type="EMBL" id="CP023701">
    <property type="protein sequence ID" value="QEU82102.1"/>
    <property type="molecule type" value="Genomic_DNA"/>
</dbReference>
<dbReference type="Proteomes" id="UP000634660">
    <property type="component" value="Unassembled WGS sequence"/>
</dbReference>
<reference evidence="1" key="1">
    <citation type="journal article" date="2014" name="Int. J. Syst. Evol. Microbiol.">
        <title>Complete genome sequence of Corynebacterium casei LMG S-19264T (=DSM 44701T), isolated from a smear-ripened cheese.</title>
        <authorList>
            <consortium name="US DOE Joint Genome Institute (JGI-PGF)"/>
            <person name="Walter F."/>
            <person name="Albersmeier A."/>
            <person name="Kalinowski J."/>
            <person name="Ruckert C."/>
        </authorList>
    </citation>
    <scope>NUCLEOTIDE SEQUENCE</scope>
    <source>
        <strain evidence="1">JCM 4834</strain>
    </source>
</reference>
<organism evidence="2 3">
    <name type="scientific">Streptomyces subrutilus</name>
    <dbReference type="NCBI Taxonomy" id="36818"/>
    <lineage>
        <taxon>Bacteria</taxon>
        <taxon>Bacillati</taxon>
        <taxon>Actinomycetota</taxon>
        <taxon>Actinomycetes</taxon>
        <taxon>Kitasatosporales</taxon>
        <taxon>Streptomycetaceae</taxon>
        <taxon>Streptomyces</taxon>
    </lineage>
</organism>
<evidence type="ECO:0000313" key="2">
    <source>
        <dbReference type="EMBL" id="QEU82102.1"/>
    </source>
</evidence>
<sequence>MSPPLVAVVGTGAFASALVRALARHAHPLRLHVLGRDADRARHLADLAGDHAFLAGARTTCAAGPLDPHDPDRARHLLGALRPDVLVIAGSEQSPAEARTTPSAWTELLARAGFGLTLALQSSAAVRLATACAEASPGTGIVNACFPDAVNPLLHARGLPVACGLGNVATLASALAARLALPDERTLHLLAHHAHLHAPPRPDDDARGWLDGAPLTDLRGLLAPVRSRPRHHLNEVGAAAGAAAVAALAGAGPAHTGHLPGPRGLPGGYPVTVDHRSVALRLPEGVSPDRAVEWNLRRAELDGVVVGTDGTVRTTPRALAALRGHWPDAPSTYGPRDLEPVRDHLLHLRDRLRRQPAPPPPESAAHHDHA</sequence>
<dbReference type="Proteomes" id="UP000326831">
    <property type="component" value="Chromosome"/>
</dbReference>
<dbReference type="SUPFAM" id="SSF51735">
    <property type="entry name" value="NAD(P)-binding Rossmann-fold domains"/>
    <property type="match status" value="1"/>
</dbReference>
<evidence type="ECO:0000313" key="1">
    <source>
        <dbReference type="EMBL" id="GGZ89134.1"/>
    </source>
</evidence>
<accession>A0A5P2US18</accession>
<keyword evidence="3" id="KW-1185">Reference proteome</keyword>
<dbReference type="KEGG" id="ssub:CP968_30935"/>